<dbReference type="PANTHER" id="PTHR33653:SF1">
    <property type="entry name" value="RIBONUCLEASE VAPC2"/>
    <property type="match status" value="1"/>
</dbReference>
<dbReference type="Proteomes" id="UP000559182">
    <property type="component" value="Unassembled WGS sequence"/>
</dbReference>
<keyword evidence="3 8" id="KW-0540">Nuclease</keyword>
<keyword evidence="8" id="KW-0800">Toxin</keyword>
<feature type="binding site" evidence="8">
    <location>
        <position position="6"/>
    </location>
    <ligand>
        <name>Mg(2+)</name>
        <dbReference type="ChEBI" id="CHEBI:18420"/>
    </ligand>
</feature>
<feature type="binding site" evidence="8">
    <location>
        <position position="104"/>
    </location>
    <ligand>
        <name>Mg(2+)</name>
        <dbReference type="ChEBI" id="CHEBI:18420"/>
    </ligand>
</feature>
<evidence type="ECO:0000259" key="9">
    <source>
        <dbReference type="Pfam" id="PF01850"/>
    </source>
</evidence>
<keyword evidence="11" id="KW-1185">Reference proteome</keyword>
<dbReference type="InterPro" id="IPR050556">
    <property type="entry name" value="Type_II_TA_system_RNase"/>
</dbReference>
<proteinExistence type="inferred from homology"/>
<gene>
    <name evidence="8" type="primary">vapC</name>
    <name evidence="10" type="ORF">FHU39_004420</name>
</gene>
<dbReference type="InterPro" id="IPR022907">
    <property type="entry name" value="VapC_family"/>
</dbReference>
<dbReference type="InterPro" id="IPR029060">
    <property type="entry name" value="PIN-like_dom_sf"/>
</dbReference>
<organism evidence="10 11">
    <name type="scientific">Flexivirga oryzae</name>
    <dbReference type="NCBI Taxonomy" id="1794944"/>
    <lineage>
        <taxon>Bacteria</taxon>
        <taxon>Bacillati</taxon>
        <taxon>Actinomycetota</taxon>
        <taxon>Actinomycetes</taxon>
        <taxon>Micrococcales</taxon>
        <taxon>Dermacoccaceae</taxon>
        <taxon>Flexivirga</taxon>
    </lineage>
</organism>
<dbReference type="EMBL" id="JACHVQ010000005">
    <property type="protein sequence ID" value="MBB2894378.1"/>
    <property type="molecule type" value="Genomic_DNA"/>
</dbReference>
<evidence type="ECO:0000256" key="8">
    <source>
        <dbReference type="HAMAP-Rule" id="MF_00265"/>
    </source>
</evidence>
<protein>
    <recommendedName>
        <fullName evidence="8">Ribonuclease VapC</fullName>
        <shortName evidence="8">RNase VapC</shortName>
        <ecNumber evidence="8">3.1.-.-</ecNumber>
    </recommendedName>
    <alternativeName>
        <fullName evidence="8">Toxin VapC</fullName>
    </alternativeName>
</protein>
<name>A0A839N9C4_9MICO</name>
<evidence type="ECO:0000256" key="7">
    <source>
        <dbReference type="ARBA" id="ARBA00038093"/>
    </source>
</evidence>
<dbReference type="GO" id="GO:0016787">
    <property type="term" value="F:hydrolase activity"/>
    <property type="evidence" value="ECO:0007669"/>
    <property type="project" value="UniProtKB-KW"/>
</dbReference>
<dbReference type="GO" id="GO:0000287">
    <property type="term" value="F:magnesium ion binding"/>
    <property type="evidence" value="ECO:0007669"/>
    <property type="project" value="UniProtKB-UniRule"/>
</dbReference>
<comment type="cofactor">
    <cofactor evidence="1 8">
        <name>Mg(2+)</name>
        <dbReference type="ChEBI" id="CHEBI:18420"/>
    </cofactor>
</comment>
<dbReference type="RefSeq" id="WP_183322829.1">
    <property type="nucleotide sequence ID" value="NZ_JACHVQ010000005.1"/>
</dbReference>
<keyword evidence="4 8" id="KW-0479">Metal-binding</keyword>
<keyword evidence="2 8" id="KW-1277">Toxin-antitoxin system</keyword>
<dbReference type="HAMAP" id="MF_00265">
    <property type="entry name" value="VapC_Nob1"/>
    <property type="match status" value="1"/>
</dbReference>
<dbReference type="SUPFAM" id="SSF88723">
    <property type="entry name" value="PIN domain-like"/>
    <property type="match status" value="1"/>
</dbReference>
<keyword evidence="5 8" id="KW-0378">Hydrolase</keyword>
<dbReference type="Gene3D" id="3.40.50.1010">
    <property type="entry name" value="5'-nuclease"/>
    <property type="match status" value="1"/>
</dbReference>
<dbReference type="GO" id="GO:0090729">
    <property type="term" value="F:toxin activity"/>
    <property type="evidence" value="ECO:0007669"/>
    <property type="project" value="UniProtKB-KW"/>
</dbReference>
<dbReference type="GO" id="GO:0004540">
    <property type="term" value="F:RNA nuclease activity"/>
    <property type="evidence" value="ECO:0007669"/>
    <property type="project" value="InterPro"/>
</dbReference>
<evidence type="ECO:0000313" key="11">
    <source>
        <dbReference type="Proteomes" id="UP000559182"/>
    </source>
</evidence>
<evidence type="ECO:0000313" key="10">
    <source>
        <dbReference type="EMBL" id="MBB2894378.1"/>
    </source>
</evidence>
<sequence length="138" mass="14981">MSYLLDTNVVSELRKPERRADSGVRAWVAARAASDLYLSAITVLEVEGGIGRLSRRDPAQAERLRAWLDGELLDAVARRILAVDVPVARCAARLQVPDPRPERDALIAATAAVHGLTVVTRNVKDFGCLDVAVVDPWG</sequence>
<evidence type="ECO:0000256" key="5">
    <source>
        <dbReference type="ARBA" id="ARBA00022801"/>
    </source>
</evidence>
<keyword evidence="6 8" id="KW-0460">Magnesium</keyword>
<evidence type="ECO:0000256" key="3">
    <source>
        <dbReference type="ARBA" id="ARBA00022722"/>
    </source>
</evidence>
<feature type="domain" description="PIN" evidence="9">
    <location>
        <begin position="3"/>
        <end position="122"/>
    </location>
</feature>
<comment type="function">
    <text evidence="8">Toxic component of a toxin-antitoxin (TA) system. An RNase.</text>
</comment>
<comment type="caution">
    <text evidence="10">The sequence shown here is derived from an EMBL/GenBank/DDBJ whole genome shotgun (WGS) entry which is preliminary data.</text>
</comment>
<evidence type="ECO:0000256" key="1">
    <source>
        <dbReference type="ARBA" id="ARBA00001946"/>
    </source>
</evidence>
<dbReference type="EC" id="3.1.-.-" evidence="8"/>
<comment type="similarity">
    <text evidence="7 8">Belongs to the PINc/VapC protein family.</text>
</comment>
<dbReference type="AlphaFoldDB" id="A0A839N9C4"/>
<dbReference type="CDD" id="cd18746">
    <property type="entry name" value="PIN_VapC4-5_FitB-like"/>
    <property type="match status" value="1"/>
</dbReference>
<evidence type="ECO:0000256" key="2">
    <source>
        <dbReference type="ARBA" id="ARBA00022649"/>
    </source>
</evidence>
<evidence type="ECO:0000256" key="6">
    <source>
        <dbReference type="ARBA" id="ARBA00022842"/>
    </source>
</evidence>
<dbReference type="PANTHER" id="PTHR33653">
    <property type="entry name" value="RIBONUCLEASE VAPC2"/>
    <property type="match status" value="1"/>
</dbReference>
<evidence type="ECO:0000256" key="4">
    <source>
        <dbReference type="ARBA" id="ARBA00022723"/>
    </source>
</evidence>
<dbReference type="Pfam" id="PF01850">
    <property type="entry name" value="PIN"/>
    <property type="match status" value="1"/>
</dbReference>
<dbReference type="InterPro" id="IPR002716">
    <property type="entry name" value="PIN_dom"/>
</dbReference>
<reference evidence="10 11" key="1">
    <citation type="submission" date="2020-08" db="EMBL/GenBank/DDBJ databases">
        <title>Sequencing the genomes of 1000 actinobacteria strains.</title>
        <authorList>
            <person name="Klenk H.-P."/>
        </authorList>
    </citation>
    <scope>NUCLEOTIDE SEQUENCE [LARGE SCALE GENOMIC DNA]</scope>
    <source>
        <strain evidence="10 11">DSM 105369</strain>
    </source>
</reference>
<accession>A0A839N9C4</accession>